<evidence type="ECO:0000256" key="5">
    <source>
        <dbReference type="ARBA" id="ARBA00022679"/>
    </source>
</evidence>
<dbReference type="GO" id="GO:0016301">
    <property type="term" value="F:kinase activity"/>
    <property type="evidence" value="ECO:0007669"/>
    <property type="project" value="UniProtKB-KW"/>
</dbReference>
<evidence type="ECO:0000313" key="17">
    <source>
        <dbReference type="Proteomes" id="UP001597497"/>
    </source>
</evidence>
<feature type="transmembrane region" description="Helical" evidence="15">
    <location>
        <begin position="131"/>
        <end position="150"/>
    </location>
</feature>
<keyword evidence="3" id="KW-1003">Cell membrane</keyword>
<sequence>MTAWWKGLISSFRYACEGVGFALRTQRNMRIHFLSGFSLIVLMLILPFTFVQLAMLFACMALVICMELMNTAVEQMIDLVQPSPHPLAKAAKDTAAAAVLVAAVFAVCTGGLIVIPVWLELHTEAETVWKWMVTSVPGILFLVGNGYVMMHQLAWFQAKYEPKQEDSN</sequence>
<feature type="transmembrane region" description="Helical" evidence="15">
    <location>
        <begin position="94"/>
        <end position="119"/>
    </location>
</feature>
<dbReference type="Proteomes" id="UP001597497">
    <property type="component" value="Unassembled WGS sequence"/>
</dbReference>
<protein>
    <submittedName>
        <fullName evidence="16">Diacylglycerol kinase family protein</fullName>
        <ecNumber evidence="16">2.7.1.-</ecNumber>
    </submittedName>
</protein>
<dbReference type="PANTHER" id="PTHR34299:SF1">
    <property type="entry name" value="DIACYLGLYCEROL KINASE"/>
    <property type="match status" value="1"/>
</dbReference>
<dbReference type="InterPro" id="IPR036945">
    <property type="entry name" value="DAGK_sf"/>
</dbReference>
<evidence type="ECO:0000256" key="14">
    <source>
        <dbReference type="ARBA" id="ARBA00023264"/>
    </source>
</evidence>
<keyword evidence="12 15" id="KW-0472">Membrane</keyword>
<keyword evidence="8 16" id="KW-0418">Kinase</keyword>
<organism evidence="16 17">
    <name type="scientific">Marinicrinis sediminis</name>
    <dbReference type="NCBI Taxonomy" id="1652465"/>
    <lineage>
        <taxon>Bacteria</taxon>
        <taxon>Bacillati</taxon>
        <taxon>Bacillota</taxon>
        <taxon>Bacilli</taxon>
        <taxon>Bacillales</taxon>
        <taxon>Paenibacillaceae</taxon>
    </lineage>
</organism>
<dbReference type="Pfam" id="PF01219">
    <property type="entry name" value="DAGK_prokar"/>
    <property type="match status" value="1"/>
</dbReference>
<reference evidence="17" key="1">
    <citation type="journal article" date="2019" name="Int. J. Syst. Evol. Microbiol.">
        <title>The Global Catalogue of Microorganisms (GCM) 10K type strain sequencing project: providing services to taxonomists for standard genome sequencing and annotation.</title>
        <authorList>
            <consortium name="The Broad Institute Genomics Platform"/>
            <consortium name="The Broad Institute Genome Sequencing Center for Infectious Disease"/>
            <person name="Wu L."/>
            <person name="Ma J."/>
        </authorList>
    </citation>
    <scope>NUCLEOTIDE SEQUENCE [LARGE SCALE GENOMIC DNA]</scope>
    <source>
        <strain evidence="17">KCTC 33676</strain>
    </source>
</reference>
<proteinExistence type="inferred from homology"/>
<evidence type="ECO:0000256" key="3">
    <source>
        <dbReference type="ARBA" id="ARBA00022475"/>
    </source>
</evidence>
<evidence type="ECO:0000256" key="12">
    <source>
        <dbReference type="ARBA" id="ARBA00023136"/>
    </source>
</evidence>
<evidence type="ECO:0000256" key="9">
    <source>
        <dbReference type="ARBA" id="ARBA00022840"/>
    </source>
</evidence>
<evidence type="ECO:0000256" key="15">
    <source>
        <dbReference type="SAM" id="Phobius"/>
    </source>
</evidence>
<evidence type="ECO:0000256" key="1">
    <source>
        <dbReference type="ARBA" id="ARBA00004651"/>
    </source>
</evidence>
<keyword evidence="7" id="KW-0547">Nucleotide-binding</keyword>
<keyword evidence="13" id="KW-0594">Phospholipid biosynthesis</keyword>
<dbReference type="Gene3D" id="1.10.287.3610">
    <property type="match status" value="1"/>
</dbReference>
<dbReference type="InterPro" id="IPR000829">
    <property type="entry name" value="DAGK"/>
</dbReference>
<keyword evidence="4" id="KW-0444">Lipid biosynthesis</keyword>
<evidence type="ECO:0000256" key="2">
    <source>
        <dbReference type="ARBA" id="ARBA00005967"/>
    </source>
</evidence>
<dbReference type="EC" id="2.7.1.-" evidence="16"/>
<dbReference type="CDD" id="cd14265">
    <property type="entry name" value="UDPK_IM_like"/>
    <property type="match status" value="1"/>
</dbReference>
<evidence type="ECO:0000313" key="16">
    <source>
        <dbReference type="EMBL" id="MFD2672374.1"/>
    </source>
</evidence>
<dbReference type="RefSeq" id="WP_379929939.1">
    <property type="nucleotide sequence ID" value="NZ_JBHUMM010000037.1"/>
</dbReference>
<keyword evidence="6 15" id="KW-0812">Transmembrane</keyword>
<comment type="caution">
    <text evidence="16">The sequence shown here is derived from an EMBL/GenBank/DDBJ whole genome shotgun (WGS) entry which is preliminary data.</text>
</comment>
<comment type="similarity">
    <text evidence="2">Belongs to the bacterial diacylglycerol kinase family.</text>
</comment>
<feature type="transmembrane region" description="Helical" evidence="15">
    <location>
        <begin position="31"/>
        <end position="48"/>
    </location>
</feature>
<evidence type="ECO:0000256" key="7">
    <source>
        <dbReference type="ARBA" id="ARBA00022741"/>
    </source>
</evidence>
<evidence type="ECO:0000256" key="11">
    <source>
        <dbReference type="ARBA" id="ARBA00023098"/>
    </source>
</evidence>
<keyword evidence="17" id="KW-1185">Reference proteome</keyword>
<dbReference type="InterPro" id="IPR033717">
    <property type="entry name" value="UDPK"/>
</dbReference>
<keyword evidence="11" id="KW-0443">Lipid metabolism</keyword>
<keyword evidence="5 16" id="KW-0808">Transferase</keyword>
<accession>A0ABW5RDA4</accession>
<keyword evidence="10 15" id="KW-1133">Transmembrane helix</keyword>
<name>A0ABW5RDA4_9BACL</name>
<dbReference type="PANTHER" id="PTHR34299">
    <property type="entry name" value="DIACYLGLYCEROL KINASE"/>
    <property type="match status" value="1"/>
</dbReference>
<dbReference type="EMBL" id="JBHUMM010000037">
    <property type="protein sequence ID" value="MFD2672374.1"/>
    <property type="molecule type" value="Genomic_DNA"/>
</dbReference>
<keyword evidence="14" id="KW-1208">Phospholipid metabolism</keyword>
<comment type="subcellular location">
    <subcellularLocation>
        <location evidence="1">Cell membrane</location>
        <topology evidence="1">Multi-pass membrane protein</topology>
    </subcellularLocation>
</comment>
<evidence type="ECO:0000256" key="4">
    <source>
        <dbReference type="ARBA" id="ARBA00022516"/>
    </source>
</evidence>
<gene>
    <name evidence="16" type="ORF">ACFSUC_12440</name>
</gene>
<evidence type="ECO:0000256" key="13">
    <source>
        <dbReference type="ARBA" id="ARBA00023209"/>
    </source>
</evidence>
<evidence type="ECO:0000256" key="6">
    <source>
        <dbReference type="ARBA" id="ARBA00022692"/>
    </source>
</evidence>
<evidence type="ECO:0000256" key="10">
    <source>
        <dbReference type="ARBA" id="ARBA00022989"/>
    </source>
</evidence>
<keyword evidence="9" id="KW-0067">ATP-binding</keyword>
<evidence type="ECO:0000256" key="8">
    <source>
        <dbReference type="ARBA" id="ARBA00022777"/>
    </source>
</evidence>